<comment type="caution">
    <text evidence="1">The sequence shown here is derived from an EMBL/GenBank/DDBJ whole genome shotgun (WGS) entry which is preliminary data.</text>
</comment>
<reference evidence="1" key="1">
    <citation type="journal article" date="2015" name="Nature">
        <title>Complex archaea that bridge the gap between prokaryotes and eukaryotes.</title>
        <authorList>
            <person name="Spang A."/>
            <person name="Saw J.H."/>
            <person name="Jorgensen S.L."/>
            <person name="Zaremba-Niedzwiedzka K."/>
            <person name="Martijn J."/>
            <person name="Lind A.E."/>
            <person name="van Eijk R."/>
            <person name="Schleper C."/>
            <person name="Guy L."/>
            <person name="Ettema T.J."/>
        </authorList>
    </citation>
    <scope>NUCLEOTIDE SEQUENCE</scope>
</reference>
<name>A0A0F9EF30_9ZZZZ</name>
<protein>
    <submittedName>
        <fullName evidence="1">Uncharacterized protein</fullName>
    </submittedName>
</protein>
<dbReference type="Gene3D" id="3.30.420.280">
    <property type="match status" value="1"/>
</dbReference>
<sequence length="120" mass="14440">PYLGKSRIKGALSPKYSHLHQSEIPQLRISRECTQTIYEFQHYQWDEYRRHQEDKDRKEKVKKKDDHFMDCLRYIYNANPQYIVQTDEDETEVEYTGTYTKYPVRKPSGGSYRSLVEPKG</sequence>
<proteinExistence type="predicted"/>
<evidence type="ECO:0000313" key="1">
    <source>
        <dbReference type="EMBL" id="KKL72564.1"/>
    </source>
</evidence>
<feature type="non-terminal residue" evidence="1">
    <location>
        <position position="1"/>
    </location>
</feature>
<organism evidence="1">
    <name type="scientific">marine sediment metagenome</name>
    <dbReference type="NCBI Taxonomy" id="412755"/>
    <lineage>
        <taxon>unclassified sequences</taxon>
        <taxon>metagenomes</taxon>
        <taxon>ecological metagenomes</taxon>
    </lineage>
</organism>
<dbReference type="EMBL" id="LAZR01025234">
    <property type="protein sequence ID" value="KKL72564.1"/>
    <property type="molecule type" value="Genomic_DNA"/>
</dbReference>
<gene>
    <name evidence="1" type="ORF">LCGC14_2083640</name>
</gene>
<dbReference type="AlphaFoldDB" id="A0A0F9EF30"/>
<accession>A0A0F9EF30</accession>